<dbReference type="PANTHER" id="PTHR43575:SF1">
    <property type="entry name" value="PROTEIN ABCI7, CHLOROPLASTIC"/>
    <property type="match status" value="1"/>
</dbReference>
<organism evidence="2 3">
    <name type="scientific">Sphingobium jiangsuense</name>
    <dbReference type="NCBI Taxonomy" id="870476"/>
    <lineage>
        <taxon>Bacteria</taxon>
        <taxon>Pseudomonadati</taxon>
        <taxon>Pseudomonadota</taxon>
        <taxon>Alphaproteobacteria</taxon>
        <taxon>Sphingomonadales</taxon>
        <taxon>Sphingomonadaceae</taxon>
        <taxon>Sphingobium</taxon>
    </lineage>
</organism>
<feature type="domain" description="SUF system FeS cluster assembly SufBD core" evidence="1">
    <location>
        <begin position="32"/>
        <end position="221"/>
    </location>
</feature>
<dbReference type="Proteomes" id="UP000571950">
    <property type="component" value="Unassembled WGS sequence"/>
</dbReference>
<reference evidence="2 3" key="1">
    <citation type="submission" date="2020-08" db="EMBL/GenBank/DDBJ databases">
        <title>Genomic Encyclopedia of Type Strains, Phase IV (KMG-IV): sequencing the most valuable type-strain genomes for metagenomic binning, comparative biology and taxonomic classification.</title>
        <authorList>
            <person name="Goeker M."/>
        </authorList>
    </citation>
    <scope>NUCLEOTIDE SEQUENCE [LARGE SCALE GENOMIC DNA]</scope>
    <source>
        <strain evidence="2 3">DSM 26189</strain>
    </source>
</reference>
<sequence>MTVLPLPTRRQEDWRYSDVEAVAGVWPLPDPVAIHVGAGEQAAHRLLQDAADGAVAIHDYAIHVEAGGRCTFHLLNIGGKLGRVTFRVTLGKGAHFGLYGAMIGGGEQTLEIVTSVTHAEPDGTSEQIVRSILGQKAVGTYLGRIEVARDAQKTDAVQSIKAMLLDRTATANAKPELEIYADDVKCAHGCAVGELDRQALFYMASRGMEPQAARSLLLQAFVAGVFDDIGDEAERERFDTAALAKLEALAGQGSGA</sequence>
<gene>
    <name evidence="2" type="ORF">GGR43_002318</name>
</gene>
<dbReference type="AlphaFoldDB" id="A0A7W6BGS3"/>
<dbReference type="RefSeq" id="WP_188072105.1">
    <property type="nucleotide sequence ID" value="NZ_BSPS01000037.1"/>
</dbReference>
<dbReference type="EMBL" id="JACIDT010000007">
    <property type="protein sequence ID" value="MBB3926598.1"/>
    <property type="molecule type" value="Genomic_DNA"/>
</dbReference>
<accession>A0A7W6BGS3</accession>
<name>A0A7W6BGS3_9SPHN</name>
<dbReference type="PANTHER" id="PTHR43575">
    <property type="entry name" value="PROTEIN ABCI7, CHLOROPLASTIC"/>
    <property type="match status" value="1"/>
</dbReference>
<dbReference type="GO" id="GO:0016226">
    <property type="term" value="P:iron-sulfur cluster assembly"/>
    <property type="evidence" value="ECO:0007669"/>
    <property type="project" value="InterPro"/>
</dbReference>
<dbReference type="InterPro" id="IPR000825">
    <property type="entry name" value="SUF_FeS_clus_asmbl_SufBD_core"/>
</dbReference>
<dbReference type="Pfam" id="PF01458">
    <property type="entry name" value="SUFBD_core"/>
    <property type="match status" value="1"/>
</dbReference>
<keyword evidence="3" id="KW-1185">Reference proteome</keyword>
<evidence type="ECO:0000313" key="2">
    <source>
        <dbReference type="EMBL" id="MBB3926598.1"/>
    </source>
</evidence>
<dbReference type="InterPro" id="IPR037284">
    <property type="entry name" value="SUF_FeS_clus_asmbl_SufBD_sf"/>
</dbReference>
<evidence type="ECO:0000259" key="1">
    <source>
        <dbReference type="Pfam" id="PF01458"/>
    </source>
</evidence>
<dbReference type="SUPFAM" id="SSF101960">
    <property type="entry name" value="Stabilizer of iron transporter SufD"/>
    <property type="match status" value="1"/>
</dbReference>
<protein>
    <submittedName>
        <fullName evidence="2">Fe-S cluster assembly protein SufD</fullName>
    </submittedName>
</protein>
<dbReference type="InterPro" id="IPR055346">
    <property type="entry name" value="Fe-S_cluster_assembly_SufBD"/>
</dbReference>
<evidence type="ECO:0000313" key="3">
    <source>
        <dbReference type="Proteomes" id="UP000571950"/>
    </source>
</evidence>
<proteinExistence type="predicted"/>
<comment type="caution">
    <text evidence="2">The sequence shown here is derived from an EMBL/GenBank/DDBJ whole genome shotgun (WGS) entry which is preliminary data.</text>
</comment>